<sequence length="184" mass="20082">MEDVNLKTDVNSPKRPLLQTKLTLPRLRQNPVSRPRLLDQLNTAVSPDSSIQPKLSLITGPAGYGKTTLASQWIAQMSQPVAWLSLDGNDNDEARFLAYLFSAIGTVREEVGEAALARLTSTYRYNKTEAILTALLNDLSLGSETACPELPKSVGLVEVVVVVLDDYHLITAPAVHQAVTFILQ</sequence>
<dbReference type="SUPFAM" id="SSF52540">
    <property type="entry name" value="P-loop containing nucleoside triphosphate hydrolases"/>
    <property type="match status" value="1"/>
</dbReference>
<protein>
    <submittedName>
        <fullName evidence="2">Transcriptional activator of maltose regulon, MalT</fullName>
    </submittedName>
</protein>
<evidence type="ECO:0000259" key="1">
    <source>
        <dbReference type="Pfam" id="PF13191"/>
    </source>
</evidence>
<dbReference type="Pfam" id="PF13191">
    <property type="entry name" value="AAA_16"/>
    <property type="match status" value="1"/>
</dbReference>
<evidence type="ECO:0000313" key="2">
    <source>
        <dbReference type="EMBL" id="VAW38532.1"/>
    </source>
</evidence>
<proteinExistence type="predicted"/>
<feature type="non-terminal residue" evidence="2">
    <location>
        <position position="184"/>
    </location>
</feature>
<dbReference type="EMBL" id="UOEU01000708">
    <property type="protein sequence ID" value="VAW38532.1"/>
    <property type="molecule type" value="Genomic_DNA"/>
</dbReference>
<dbReference type="InterPro" id="IPR041664">
    <property type="entry name" value="AAA_16"/>
</dbReference>
<feature type="domain" description="Orc1-like AAA ATPase" evidence="1">
    <location>
        <begin position="32"/>
        <end position="169"/>
    </location>
</feature>
<accession>A0A3B0VHR7</accession>
<reference evidence="2" key="1">
    <citation type="submission" date="2018-06" db="EMBL/GenBank/DDBJ databases">
        <authorList>
            <person name="Zhirakovskaya E."/>
        </authorList>
    </citation>
    <scope>NUCLEOTIDE SEQUENCE</scope>
</reference>
<dbReference type="AlphaFoldDB" id="A0A3B0VHR7"/>
<gene>
    <name evidence="2" type="ORF">MNBD_CHLOROFLEXI01-2449</name>
</gene>
<dbReference type="InterPro" id="IPR027417">
    <property type="entry name" value="P-loop_NTPase"/>
</dbReference>
<name>A0A3B0VHR7_9ZZZZ</name>
<organism evidence="2">
    <name type="scientific">hydrothermal vent metagenome</name>
    <dbReference type="NCBI Taxonomy" id="652676"/>
    <lineage>
        <taxon>unclassified sequences</taxon>
        <taxon>metagenomes</taxon>
        <taxon>ecological metagenomes</taxon>
    </lineage>
</organism>
<dbReference type="Gene3D" id="3.40.50.300">
    <property type="entry name" value="P-loop containing nucleotide triphosphate hydrolases"/>
    <property type="match status" value="1"/>
</dbReference>